<dbReference type="Proteomes" id="UP000182190">
    <property type="component" value="Unassembled WGS sequence"/>
</dbReference>
<name>A0A7Z9DYB9_9CYAN</name>
<dbReference type="EMBL" id="CZCS02000176">
    <property type="protein sequence ID" value="VXD17829.1"/>
    <property type="molecule type" value="Genomic_DNA"/>
</dbReference>
<dbReference type="SUPFAM" id="SSF53850">
    <property type="entry name" value="Periplasmic binding protein-like II"/>
    <property type="match status" value="1"/>
</dbReference>
<dbReference type="RefSeq" id="WP_083617501.1">
    <property type="nucleotide sequence ID" value="NZ_LR735001.1"/>
</dbReference>
<dbReference type="GO" id="GO:0003677">
    <property type="term" value="F:DNA binding"/>
    <property type="evidence" value="ECO:0007669"/>
    <property type="project" value="UniProtKB-KW"/>
</dbReference>
<evidence type="ECO:0000256" key="3">
    <source>
        <dbReference type="ARBA" id="ARBA00023125"/>
    </source>
</evidence>
<dbReference type="SUPFAM" id="SSF46785">
    <property type="entry name" value="Winged helix' DNA-binding domain"/>
    <property type="match status" value="1"/>
</dbReference>
<evidence type="ECO:0000259" key="5">
    <source>
        <dbReference type="PROSITE" id="PS50931"/>
    </source>
</evidence>
<organism evidence="6 7">
    <name type="scientific">Planktothrix paucivesiculata PCC 9631</name>
    <dbReference type="NCBI Taxonomy" id="671071"/>
    <lineage>
        <taxon>Bacteria</taxon>
        <taxon>Bacillati</taxon>
        <taxon>Cyanobacteriota</taxon>
        <taxon>Cyanophyceae</taxon>
        <taxon>Oscillatoriophycideae</taxon>
        <taxon>Oscillatoriales</taxon>
        <taxon>Microcoleaceae</taxon>
        <taxon>Planktothrix</taxon>
    </lineage>
</organism>
<keyword evidence="3" id="KW-0238">DNA-binding</keyword>
<dbReference type="PANTHER" id="PTHR30118">
    <property type="entry name" value="HTH-TYPE TRANSCRIPTIONAL REGULATOR LEUO-RELATED"/>
    <property type="match status" value="1"/>
</dbReference>
<evidence type="ECO:0000256" key="2">
    <source>
        <dbReference type="ARBA" id="ARBA00023015"/>
    </source>
</evidence>
<protein>
    <submittedName>
        <fullName evidence="6">HTH-type transcriptional regulator SyrM</fullName>
    </submittedName>
</protein>
<dbReference type="InterPro" id="IPR036388">
    <property type="entry name" value="WH-like_DNA-bd_sf"/>
</dbReference>
<evidence type="ECO:0000256" key="4">
    <source>
        <dbReference type="ARBA" id="ARBA00023163"/>
    </source>
</evidence>
<dbReference type="InterPro" id="IPR050389">
    <property type="entry name" value="LysR-type_TF"/>
</dbReference>
<accession>A0A7Z9DYB9</accession>
<evidence type="ECO:0000313" key="7">
    <source>
        <dbReference type="Proteomes" id="UP000182190"/>
    </source>
</evidence>
<dbReference type="CDD" id="cd08417">
    <property type="entry name" value="PBP2_Nitroaromatics_like"/>
    <property type="match status" value="1"/>
</dbReference>
<feature type="domain" description="HTH lysR-type" evidence="5">
    <location>
        <begin position="9"/>
        <end position="66"/>
    </location>
</feature>
<dbReference type="InterPro" id="IPR037402">
    <property type="entry name" value="YidZ_PBP2"/>
</dbReference>
<keyword evidence="7" id="KW-1185">Reference proteome</keyword>
<dbReference type="PRINTS" id="PR00039">
    <property type="entry name" value="HTHLYSR"/>
</dbReference>
<proteinExistence type="inferred from homology"/>
<dbReference type="PROSITE" id="PS50931">
    <property type="entry name" value="HTH_LYSR"/>
    <property type="match status" value="1"/>
</dbReference>
<dbReference type="OrthoDB" id="528082at2"/>
<dbReference type="Pfam" id="PF00126">
    <property type="entry name" value="HTH_1"/>
    <property type="match status" value="1"/>
</dbReference>
<dbReference type="InterPro" id="IPR036390">
    <property type="entry name" value="WH_DNA-bd_sf"/>
</dbReference>
<dbReference type="AlphaFoldDB" id="A0A7Z9DYB9"/>
<keyword evidence="4" id="KW-0804">Transcription</keyword>
<dbReference type="InterPro" id="IPR005119">
    <property type="entry name" value="LysR_subst-bd"/>
</dbReference>
<dbReference type="Gene3D" id="1.10.10.10">
    <property type="entry name" value="Winged helix-like DNA-binding domain superfamily/Winged helix DNA-binding domain"/>
    <property type="match status" value="1"/>
</dbReference>
<dbReference type="GO" id="GO:0003700">
    <property type="term" value="F:DNA-binding transcription factor activity"/>
    <property type="evidence" value="ECO:0007669"/>
    <property type="project" value="InterPro"/>
</dbReference>
<sequence length="311" mass="35431">MQQIDIKQIDLNLLTILKVLLEENSVTKASQKLNLSQSATSHALKRLRKMFNDPLLERSSAGMRATPRALALKLSLESILFDIEKLVTEPIFIPELARGTIRIAASDYATTVILPSVLRELSLKNPYIDIECYDWHPETLDRIKNGELDLGLGIVDLDKTNEFGYENLFTEDFVSIVRVEHPIIKKGITLESYIAWPHALITITGLPINSIKKSSKSHVDRILEELGVERRVRLKLPHFLSAALIVGQTDMILTLPRRIALIFASIAKITIFDPPIDLGQYNYMQIWSKNSDHVPFQMWLRDLIRIQTQDI</sequence>
<dbReference type="PANTHER" id="PTHR30118:SF15">
    <property type="entry name" value="TRANSCRIPTIONAL REGULATORY PROTEIN"/>
    <property type="match status" value="1"/>
</dbReference>
<keyword evidence="2" id="KW-0805">Transcription regulation</keyword>
<gene>
    <name evidence="6" type="ORF">PL9631_370038</name>
</gene>
<dbReference type="InterPro" id="IPR000847">
    <property type="entry name" value="LysR_HTH_N"/>
</dbReference>
<evidence type="ECO:0000256" key="1">
    <source>
        <dbReference type="ARBA" id="ARBA00009437"/>
    </source>
</evidence>
<comment type="similarity">
    <text evidence="1">Belongs to the LysR transcriptional regulatory family.</text>
</comment>
<evidence type="ECO:0000313" key="6">
    <source>
        <dbReference type="EMBL" id="VXD17829.1"/>
    </source>
</evidence>
<dbReference type="Gene3D" id="3.40.190.10">
    <property type="entry name" value="Periplasmic binding protein-like II"/>
    <property type="match status" value="2"/>
</dbReference>
<comment type="caution">
    <text evidence="6">The sequence shown here is derived from an EMBL/GenBank/DDBJ whole genome shotgun (WGS) entry which is preliminary data.</text>
</comment>
<dbReference type="Pfam" id="PF03466">
    <property type="entry name" value="LysR_substrate"/>
    <property type="match status" value="1"/>
</dbReference>
<reference evidence="6" key="1">
    <citation type="submission" date="2019-10" db="EMBL/GenBank/DDBJ databases">
        <authorList>
            <consortium name="Genoscope - CEA"/>
            <person name="William W."/>
        </authorList>
    </citation>
    <scope>NUCLEOTIDE SEQUENCE [LARGE SCALE GENOMIC DNA]</scope>
    <source>
        <strain evidence="6">BBR_PRJEB10994</strain>
    </source>
</reference>